<sequence length="577" mass="66420">MIRPKYWITFAILGSLLAGCSASEGDDQKDGKPSEVVSKGDLTLSSGATKIAENRHIYDNDKVDEVTTFYVTITDDNLTSEQPLTWSKLNSIQYPADNTDDKKVNVLVQEGDESGIISGVGKLGYGEDHANAEMSLRGKSSLNSNQKSYKIKLFDDAGVWRNQTSINLLKHEFDFTRVRNRLSFDYFKMIPNMTSYHMQFVHLYVKDETSGASKPAFADYGLYEQVEQPNKRFLRSHGLDPNGQLYKAENFEFYRYPDKLKKADDPAYNKSLFETVISVEGNNDHEKLLQMLDEMNNLSLDFDEVFDRYFDRDNYLTWMASNILMDNIDTITQNFLLYSPQNGTKFYFIPWDYDGGWGFNEFDHKGKPGEARAPWMRGISNYWETTLASRFFKNPDNVKQLEEKVDELRQIITPAQTKALLSSYRGTVLPFISRLPDLTYLPGKLSQYDQELDRIAGLSEVNAELFKKQLQLPMPFFMGEVAHQGTQSIFHWDASYDLQGDDITYQFMVAKNPSFTNPIIERKNEKSSTITLDNLAKGRYFWKVVAQDSKGNVMPSFDIYQDTDNVNYYGVREFYID</sequence>
<keyword evidence="2" id="KW-1185">Reference proteome</keyword>
<dbReference type="PANTHER" id="PTHR40050">
    <property type="entry name" value="INNER SPORE COAT PROTEIN H"/>
    <property type="match status" value="1"/>
</dbReference>
<dbReference type="Proteomes" id="UP000005387">
    <property type="component" value="Unassembled WGS sequence"/>
</dbReference>
<dbReference type="InterPro" id="IPR013783">
    <property type="entry name" value="Ig-like_fold"/>
</dbReference>
<evidence type="ECO:0000313" key="2">
    <source>
        <dbReference type="Proteomes" id="UP000005387"/>
    </source>
</evidence>
<dbReference type="PANTHER" id="PTHR40050:SF1">
    <property type="entry name" value="INNER SPORE COAT PROTEIN H"/>
    <property type="match status" value="1"/>
</dbReference>
<dbReference type="STRING" id="717606.PaecuDRAFT_2447"/>
<gene>
    <name evidence="1" type="ORF">PaecuDRAFT_2447</name>
</gene>
<dbReference type="EMBL" id="AEDD01000006">
    <property type="protein sequence ID" value="EFM10537.1"/>
    <property type="molecule type" value="Genomic_DNA"/>
</dbReference>
<dbReference type="eggNOG" id="COG5337">
    <property type="taxonomic scope" value="Bacteria"/>
</dbReference>
<dbReference type="Pfam" id="PF08757">
    <property type="entry name" value="CotH"/>
    <property type="match status" value="1"/>
</dbReference>
<dbReference type="Gene3D" id="2.60.40.10">
    <property type="entry name" value="Immunoglobulins"/>
    <property type="match status" value="1"/>
</dbReference>
<accession>E0I9W0</accession>
<dbReference type="PROSITE" id="PS51257">
    <property type="entry name" value="PROKAR_LIPOPROTEIN"/>
    <property type="match status" value="1"/>
</dbReference>
<dbReference type="AlphaFoldDB" id="E0I9W0"/>
<dbReference type="InterPro" id="IPR014867">
    <property type="entry name" value="Spore_coat_CotH_CotH2/3/7"/>
</dbReference>
<organism evidence="1 2">
    <name type="scientific">Paenibacillus curdlanolyticus YK9</name>
    <dbReference type="NCBI Taxonomy" id="717606"/>
    <lineage>
        <taxon>Bacteria</taxon>
        <taxon>Bacillati</taxon>
        <taxon>Bacillota</taxon>
        <taxon>Bacilli</taxon>
        <taxon>Bacillales</taxon>
        <taxon>Paenibacillaceae</taxon>
        <taxon>Paenibacillus</taxon>
    </lineage>
</organism>
<dbReference type="RefSeq" id="WP_006038441.1">
    <property type="nucleotide sequence ID" value="NZ_AEDD01000006.1"/>
</dbReference>
<reference evidence="1 2" key="1">
    <citation type="submission" date="2010-07" db="EMBL/GenBank/DDBJ databases">
        <title>The draft genome of Paenibacillus curdlanolyticus YK9.</title>
        <authorList>
            <consortium name="US DOE Joint Genome Institute (JGI-PGF)"/>
            <person name="Lucas S."/>
            <person name="Copeland A."/>
            <person name="Lapidus A."/>
            <person name="Cheng J.-F."/>
            <person name="Bruce D."/>
            <person name="Goodwin L."/>
            <person name="Pitluck S."/>
            <person name="Land M.L."/>
            <person name="Hauser L."/>
            <person name="Chang Y.-J."/>
            <person name="Jeffries C."/>
            <person name="Anderson I.J."/>
            <person name="Johnson E."/>
            <person name="Loganathan U."/>
            <person name="Mulhopadhyay B."/>
            <person name="Kyrpides N."/>
            <person name="Woyke T.J."/>
        </authorList>
    </citation>
    <scope>NUCLEOTIDE SEQUENCE [LARGE SCALE GENOMIC DNA]</scope>
    <source>
        <strain evidence="1 2">YK9</strain>
    </source>
</reference>
<proteinExistence type="predicted"/>
<evidence type="ECO:0000313" key="1">
    <source>
        <dbReference type="EMBL" id="EFM10537.1"/>
    </source>
</evidence>
<protein>
    <submittedName>
        <fullName evidence="1">Spore coat protein CotH</fullName>
    </submittedName>
</protein>
<name>E0I9W0_9BACL</name>